<comment type="cofactor">
    <cofactor evidence="1">
        <name>biotin</name>
        <dbReference type="ChEBI" id="CHEBI:57586"/>
    </cofactor>
</comment>
<dbReference type="PROSITE" id="PS00866">
    <property type="entry name" value="CPSASE_1"/>
    <property type="match status" value="1"/>
</dbReference>
<sequence length="701" mass="74621">MMNKAHPVAFDTVLVANRGEIAVRVMRTLRAMGIRSVAVYSDADADARHVREADVAVRLGPAPARESYLDIDKVVEAAVRSGAQAVHPGYGFLSENPAFAAALDAAGIAFLGPPTRAIEIMGDKIAAKNAVSAFGVPVVPGIARPGLTDAELIEAASDIGYPVLVKPSAGGGGKGMRMVEDPAQLPAALVSARREAGASFGDDTLFLERFVLRPRHIEVQVLADQYGHILHLGERECSLQRRHQKAIEEAPSPLLDAGTRARIGAAAVATARSVDYVGAGTVEFIVSADKPDEFFFMEMNTRLQVEHPVTELVTGVDLVECQVRIAAAQKLAVDQDDIRLTGHAVEARVYAEDPGRDFLPTGGTVLALAEPEGEGVRVDSGLRAGTVVGSDYDPMLSKVIAYGADRAAALAKLDAALGDTQVLGVRTNIDFLRFLLTDTDVVAGNLDTGLLDRRAVDFVPTPVGDARFIAAAAYLWLCRWPRTADDIRSAPSSSRHAFGRDPHRADLRPTGSTDLWGIPTGWRLGEPAPTVLRLNGGDRTAHVYLTGAPEQAQVWVEDGEKHTLTVEFDDQALILTLDGLRTRHRVAERDNQVWLADRTGVAQLREVAEADIRGVAAHVGDAEIVSPMPGSVIAVPAVNGAQVTAGTPIVVVEAMKMEHSLTAPIDGVVELLVRPGDQVKVDQPLARIVPASETVSEEPPA</sequence>
<evidence type="ECO:0000259" key="12">
    <source>
        <dbReference type="PROSITE" id="PS50979"/>
    </source>
</evidence>
<dbReference type="InterPro" id="IPR011053">
    <property type="entry name" value="Single_hybrid_motif"/>
</dbReference>
<keyword evidence="4 9" id="KW-0547">Nucleotide-binding</keyword>
<dbReference type="SUPFAM" id="SSF51246">
    <property type="entry name" value="Rudiment single hybrid motif"/>
    <property type="match status" value="1"/>
</dbReference>
<keyword evidence="3" id="KW-0436">Ligase</keyword>
<dbReference type="FunFam" id="3.30.470.20:FF:000028">
    <property type="entry name" value="Methylcrotonoyl-CoA carboxylase subunit alpha, mitochondrial"/>
    <property type="match status" value="1"/>
</dbReference>
<gene>
    <name evidence="13" type="ORF">HLB23_35470</name>
</gene>
<evidence type="ECO:0000259" key="11">
    <source>
        <dbReference type="PROSITE" id="PS50975"/>
    </source>
</evidence>
<organism evidence="13 14">
    <name type="scientific">Nocardia uniformis</name>
    <dbReference type="NCBI Taxonomy" id="53432"/>
    <lineage>
        <taxon>Bacteria</taxon>
        <taxon>Bacillati</taxon>
        <taxon>Actinomycetota</taxon>
        <taxon>Actinomycetes</taxon>
        <taxon>Mycobacteriales</taxon>
        <taxon>Nocardiaceae</taxon>
        <taxon>Nocardia</taxon>
    </lineage>
</organism>
<keyword evidence="14" id="KW-1185">Reference proteome</keyword>
<dbReference type="PANTHER" id="PTHR18866:SF33">
    <property type="entry name" value="METHYLCROTONOYL-COA CARBOXYLASE SUBUNIT ALPHA, MITOCHONDRIAL-RELATED"/>
    <property type="match status" value="1"/>
</dbReference>
<dbReference type="InterPro" id="IPR000089">
    <property type="entry name" value="Biotin_lipoyl"/>
</dbReference>
<dbReference type="InterPro" id="IPR001882">
    <property type="entry name" value="Biotin_BS"/>
</dbReference>
<evidence type="ECO:0000256" key="9">
    <source>
        <dbReference type="PROSITE-ProRule" id="PRU00409"/>
    </source>
</evidence>
<dbReference type="InterPro" id="IPR005482">
    <property type="entry name" value="Biotin_COase_C"/>
</dbReference>
<evidence type="ECO:0000313" key="13">
    <source>
        <dbReference type="EMBL" id="NNH75092.1"/>
    </source>
</evidence>
<comment type="catalytic activity">
    <reaction evidence="8">
        <text>N(6)-biotinyl-L-lysyl-[protein] + hydrogencarbonate + ATP = N(6)-carboxybiotinyl-L-lysyl-[protein] + ADP + phosphate + H(+)</text>
        <dbReference type="Rhea" id="RHEA:13501"/>
        <dbReference type="Rhea" id="RHEA-COMP:10505"/>
        <dbReference type="Rhea" id="RHEA-COMP:10506"/>
        <dbReference type="ChEBI" id="CHEBI:15378"/>
        <dbReference type="ChEBI" id="CHEBI:17544"/>
        <dbReference type="ChEBI" id="CHEBI:30616"/>
        <dbReference type="ChEBI" id="CHEBI:43474"/>
        <dbReference type="ChEBI" id="CHEBI:83144"/>
        <dbReference type="ChEBI" id="CHEBI:83145"/>
        <dbReference type="ChEBI" id="CHEBI:456216"/>
        <dbReference type="EC" id="6.3.4.14"/>
    </reaction>
    <physiologicalReaction direction="left-to-right" evidence="8">
        <dbReference type="Rhea" id="RHEA:13502"/>
    </physiologicalReaction>
</comment>
<evidence type="ECO:0000256" key="4">
    <source>
        <dbReference type="ARBA" id="ARBA00022741"/>
    </source>
</evidence>
<name>A0A849C922_9NOCA</name>
<dbReference type="SUPFAM" id="SSF51230">
    <property type="entry name" value="Single hybrid motif"/>
    <property type="match status" value="1"/>
</dbReference>
<dbReference type="PROSITE" id="PS50975">
    <property type="entry name" value="ATP_GRASP"/>
    <property type="match status" value="1"/>
</dbReference>
<reference evidence="13 14" key="1">
    <citation type="submission" date="2020-05" db="EMBL/GenBank/DDBJ databases">
        <title>MicrobeNet Type strains.</title>
        <authorList>
            <person name="Nicholson A.C."/>
        </authorList>
    </citation>
    <scope>NUCLEOTIDE SEQUENCE [LARGE SCALE GENOMIC DNA]</scope>
    <source>
        <strain evidence="13 14">JCM 3224</strain>
    </source>
</reference>
<dbReference type="InterPro" id="IPR016185">
    <property type="entry name" value="PreATP-grasp_dom_sf"/>
</dbReference>
<dbReference type="InterPro" id="IPR050856">
    <property type="entry name" value="Biotin_carboxylase_complex"/>
</dbReference>
<dbReference type="RefSeq" id="WP_170264350.1">
    <property type="nucleotide sequence ID" value="NZ_JABELX010000018.1"/>
</dbReference>
<dbReference type="Pfam" id="PF00364">
    <property type="entry name" value="Biotin_lipoyl"/>
    <property type="match status" value="1"/>
</dbReference>
<evidence type="ECO:0000256" key="1">
    <source>
        <dbReference type="ARBA" id="ARBA00001953"/>
    </source>
</evidence>
<protein>
    <recommendedName>
        <fullName evidence="2">biotin carboxylase</fullName>
        <ecNumber evidence="2">6.3.4.14</ecNumber>
    </recommendedName>
</protein>
<dbReference type="Gene3D" id="3.30.700.40">
    <property type="match status" value="1"/>
</dbReference>
<evidence type="ECO:0000256" key="6">
    <source>
        <dbReference type="ARBA" id="ARBA00023267"/>
    </source>
</evidence>
<evidence type="ECO:0000256" key="7">
    <source>
        <dbReference type="ARBA" id="ARBA00046317"/>
    </source>
</evidence>
<comment type="pathway">
    <text evidence="7">Amino-acid degradation; L-leucine degradation.</text>
</comment>
<dbReference type="EMBL" id="JABELX010000018">
    <property type="protein sequence ID" value="NNH75092.1"/>
    <property type="molecule type" value="Genomic_DNA"/>
</dbReference>
<feature type="domain" description="Lipoyl-binding" evidence="10">
    <location>
        <begin position="616"/>
        <end position="689"/>
    </location>
</feature>
<dbReference type="GO" id="GO:0004075">
    <property type="term" value="F:biotin carboxylase activity"/>
    <property type="evidence" value="ECO:0007669"/>
    <property type="project" value="UniProtKB-EC"/>
</dbReference>
<feature type="domain" description="Biotin carboxylation" evidence="12">
    <location>
        <begin position="9"/>
        <end position="456"/>
    </location>
</feature>
<dbReference type="FunFam" id="3.40.50.20:FF:000010">
    <property type="entry name" value="Propionyl-CoA carboxylase subunit alpha"/>
    <property type="match status" value="1"/>
</dbReference>
<dbReference type="Gene3D" id="2.40.50.100">
    <property type="match status" value="1"/>
</dbReference>
<dbReference type="Pfam" id="PF21139">
    <property type="entry name" value="BT_MCC_alpha"/>
    <property type="match status" value="1"/>
</dbReference>
<dbReference type="EC" id="6.3.4.14" evidence="2"/>
<comment type="caution">
    <text evidence="13">The sequence shown here is derived from an EMBL/GenBank/DDBJ whole genome shotgun (WGS) entry which is preliminary data.</text>
</comment>
<evidence type="ECO:0000259" key="10">
    <source>
        <dbReference type="PROSITE" id="PS50968"/>
    </source>
</evidence>
<keyword evidence="5 9" id="KW-0067">ATP-binding</keyword>
<dbReference type="PROSITE" id="PS50979">
    <property type="entry name" value="BC"/>
    <property type="match status" value="1"/>
</dbReference>
<dbReference type="InterPro" id="IPR005481">
    <property type="entry name" value="BC-like_N"/>
</dbReference>
<dbReference type="InterPro" id="IPR011764">
    <property type="entry name" value="Biotin_carboxylation_dom"/>
</dbReference>
<dbReference type="AlphaFoldDB" id="A0A849C922"/>
<dbReference type="InterPro" id="IPR011054">
    <property type="entry name" value="Rudment_hybrid_motif"/>
</dbReference>
<dbReference type="Gene3D" id="3.30.470.20">
    <property type="entry name" value="ATP-grasp fold, B domain"/>
    <property type="match status" value="1"/>
</dbReference>
<dbReference type="Pfam" id="PF02785">
    <property type="entry name" value="Biotin_carb_C"/>
    <property type="match status" value="1"/>
</dbReference>
<dbReference type="Proteomes" id="UP000586827">
    <property type="component" value="Unassembled WGS sequence"/>
</dbReference>
<accession>A0A849C922</accession>
<dbReference type="SUPFAM" id="SSF52440">
    <property type="entry name" value="PreATP-grasp domain"/>
    <property type="match status" value="1"/>
</dbReference>
<evidence type="ECO:0000256" key="5">
    <source>
        <dbReference type="ARBA" id="ARBA00022840"/>
    </source>
</evidence>
<dbReference type="PROSITE" id="PS00188">
    <property type="entry name" value="BIOTIN"/>
    <property type="match status" value="1"/>
</dbReference>
<dbReference type="InterPro" id="IPR048429">
    <property type="entry name" value="MCC_alpha_BT"/>
</dbReference>
<evidence type="ECO:0000256" key="2">
    <source>
        <dbReference type="ARBA" id="ARBA00013263"/>
    </source>
</evidence>
<dbReference type="FunFam" id="3.30.1490.20:FF:000003">
    <property type="entry name" value="acetyl-CoA carboxylase isoform X1"/>
    <property type="match status" value="1"/>
</dbReference>
<dbReference type="InterPro" id="IPR011761">
    <property type="entry name" value="ATP-grasp"/>
</dbReference>
<dbReference type="GO" id="GO:0046872">
    <property type="term" value="F:metal ion binding"/>
    <property type="evidence" value="ECO:0007669"/>
    <property type="project" value="InterPro"/>
</dbReference>
<proteinExistence type="predicted"/>
<dbReference type="Pfam" id="PF02786">
    <property type="entry name" value="CPSase_L_D2"/>
    <property type="match status" value="1"/>
</dbReference>
<dbReference type="PROSITE" id="PS50968">
    <property type="entry name" value="BIOTINYL_LIPOYL"/>
    <property type="match status" value="1"/>
</dbReference>
<keyword evidence="6" id="KW-0092">Biotin</keyword>
<dbReference type="SUPFAM" id="SSF56059">
    <property type="entry name" value="Glutathione synthetase ATP-binding domain-like"/>
    <property type="match status" value="1"/>
</dbReference>
<evidence type="ECO:0000256" key="8">
    <source>
        <dbReference type="ARBA" id="ARBA00048501"/>
    </source>
</evidence>
<dbReference type="InterPro" id="IPR005479">
    <property type="entry name" value="CPAse_ATP-bd"/>
</dbReference>
<evidence type="ECO:0000256" key="3">
    <source>
        <dbReference type="ARBA" id="ARBA00022598"/>
    </source>
</evidence>
<dbReference type="CDD" id="cd06850">
    <property type="entry name" value="biotinyl_domain"/>
    <property type="match status" value="1"/>
</dbReference>
<evidence type="ECO:0000313" key="14">
    <source>
        <dbReference type="Proteomes" id="UP000586827"/>
    </source>
</evidence>
<dbReference type="PANTHER" id="PTHR18866">
    <property type="entry name" value="CARBOXYLASE:PYRUVATE/ACETYL-COA/PROPIONYL-COA CARBOXYLASE"/>
    <property type="match status" value="1"/>
</dbReference>
<feature type="domain" description="ATP-grasp" evidence="11">
    <location>
        <begin position="128"/>
        <end position="327"/>
    </location>
</feature>
<dbReference type="Pfam" id="PF00289">
    <property type="entry name" value="Biotin_carb_N"/>
    <property type="match status" value="1"/>
</dbReference>
<dbReference type="GO" id="GO:0005524">
    <property type="term" value="F:ATP binding"/>
    <property type="evidence" value="ECO:0007669"/>
    <property type="project" value="UniProtKB-UniRule"/>
</dbReference>
<dbReference type="SMART" id="SM00878">
    <property type="entry name" value="Biotin_carb_C"/>
    <property type="match status" value="1"/>
</dbReference>
<dbReference type="PROSITE" id="PS00867">
    <property type="entry name" value="CPSASE_2"/>
    <property type="match status" value="1"/>
</dbReference>